<evidence type="ECO:0000256" key="1">
    <source>
        <dbReference type="ARBA" id="ARBA00022741"/>
    </source>
</evidence>
<dbReference type="Gene3D" id="3.40.50.300">
    <property type="entry name" value="P-loop containing nucleotide triphosphate hydrolases"/>
    <property type="match status" value="1"/>
</dbReference>
<dbReference type="InterPro" id="IPR014774">
    <property type="entry name" value="KaiC-like_dom"/>
</dbReference>
<name>A0A2D6M094_9ARCH</name>
<dbReference type="InterPro" id="IPR027417">
    <property type="entry name" value="P-loop_NTPase"/>
</dbReference>
<evidence type="ECO:0000313" key="5">
    <source>
        <dbReference type="EMBL" id="MAG21842.1"/>
    </source>
</evidence>
<evidence type="ECO:0000259" key="4">
    <source>
        <dbReference type="PROSITE" id="PS51146"/>
    </source>
</evidence>
<feature type="domain" description="KaiC" evidence="4">
    <location>
        <begin position="54"/>
        <end position="296"/>
    </location>
</feature>
<feature type="region of interest" description="Disordered" evidence="3">
    <location>
        <begin position="28"/>
        <end position="50"/>
    </location>
</feature>
<keyword evidence="2" id="KW-0067">ATP-binding</keyword>
<sequence length="296" mass="33083">MELWTDTLNSIIEEAKTKAIELYSKTDAKPANTKKTKPTPMAPKKKPKKPGKIVIMPARVGSFDQLLKDGGLEKGSTTLISGGAGTGKTTFCLQSLYQGAMNGEKGVFISFEEEPDRIKQHMKKNFGWDFDALEKKGLVAIYKVDPSKIARMVESVLEKQAGLLKVKVKEMQLPIKPDRVCIDSLSALSIAFESEDSYRKYIRVLFEMLEEYDSVNIVISETEQNPKKYSRTGVEEFLADGVVVLYNLDVDGKRKNALEILKLRSGKHLKQRVPYTLGKTGIEIEPSFNLGKSKIT</sequence>
<dbReference type="EMBL" id="NZBU01000003">
    <property type="protein sequence ID" value="MAG21842.1"/>
    <property type="molecule type" value="Genomic_DNA"/>
</dbReference>
<organism evidence="5 6">
    <name type="scientific">Candidatus Iainarchaeum sp</name>
    <dbReference type="NCBI Taxonomy" id="3101447"/>
    <lineage>
        <taxon>Archaea</taxon>
        <taxon>Candidatus Iainarchaeota</taxon>
        <taxon>Candidatus Iainarchaeia</taxon>
        <taxon>Candidatus Iainarchaeales</taxon>
        <taxon>Candidatus Iainarchaeaceae</taxon>
        <taxon>Candidatus Iainarchaeum</taxon>
    </lineage>
</organism>
<keyword evidence="1" id="KW-0547">Nucleotide-binding</keyword>
<dbReference type="AlphaFoldDB" id="A0A2D6M094"/>
<dbReference type="PANTHER" id="PTHR43637">
    <property type="entry name" value="UPF0273 PROTEIN TM_0370"/>
    <property type="match status" value="1"/>
</dbReference>
<feature type="compositionally biased region" description="Basic residues" evidence="3">
    <location>
        <begin position="32"/>
        <end position="50"/>
    </location>
</feature>
<dbReference type="GO" id="GO:0005524">
    <property type="term" value="F:ATP binding"/>
    <property type="evidence" value="ECO:0007669"/>
    <property type="project" value="UniProtKB-KW"/>
</dbReference>
<dbReference type="InterPro" id="IPR010624">
    <property type="entry name" value="KaiC_dom"/>
</dbReference>
<gene>
    <name evidence="5" type="ORF">CL943_00865</name>
</gene>
<dbReference type="Proteomes" id="UP000226592">
    <property type="component" value="Unassembled WGS sequence"/>
</dbReference>
<evidence type="ECO:0000256" key="2">
    <source>
        <dbReference type="ARBA" id="ARBA00022840"/>
    </source>
</evidence>
<dbReference type="Pfam" id="PF06745">
    <property type="entry name" value="ATPase"/>
    <property type="match status" value="1"/>
</dbReference>
<accession>A0A2D6M094</accession>
<proteinExistence type="predicted"/>
<reference evidence="6" key="1">
    <citation type="submission" date="2017-09" db="EMBL/GenBank/DDBJ databases">
        <title>The Reconstruction of 2,631 Draft Metagenome-Assembled Genomes from the Global Oceans.</title>
        <authorList>
            <person name="Tully B.J."/>
            <person name="Graham E.D."/>
            <person name="Heidelberg J.F."/>
        </authorList>
    </citation>
    <scope>NUCLEOTIDE SEQUENCE [LARGE SCALE GENOMIC DNA]</scope>
</reference>
<comment type="caution">
    <text evidence="5">The sequence shown here is derived from an EMBL/GenBank/DDBJ whole genome shotgun (WGS) entry which is preliminary data.</text>
</comment>
<evidence type="ECO:0000313" key="6">
    <source>
        <dbReference type="Proteomes" id="UP000226592"/>
    </source>
</evidence>
<dbReference type="PROSITE" id="PS51146">
    <property type="entry name" value="KAIC"/>
    <property type="match status" value="1"/>
</dbReference>
<protein>
    <recommendedName>
        <fullName evidence="4">KaiC domain-containing protein</fullName>
    </recommendedName>
</protein>
<dbReference type="PRINTS" id="PR01874">
    <property type="entry name" value="DNAREPAIRADA"/>
</dbReference>
<dbReference type="PANTHER" id="PTHR43637:SF2">
    <property type="entry name" value="PROTEIN GVPD 1"/>
    <property type="match status" value="1"/>
</dbReference>
<evidence type="ECO:0000256" key="3">
    <source>
        <dbReference type="SAM" id="MobiDB-lite"/>
    </source>
</evidence>
<dbReference type="SUPFAM" id="SSF52540">
    <property type="entry name" value="P-loop containing nucleoside triphosphate hydrolases"/>
    <property type="match status" value="1"/>
</dbReference>